<feature type="transmembrane region" description="Helical" evidence="7">
    <location>
        <begin position="233"/>
        <end position="251"/>
    </location>
</feature>
<keyword evidence="6 7" id="KW-0472">Membrane</keyword>
<sequence>MSQEKEMLGIRDVPRFDKWMILSLQHLFAMFGATILVPAIVGLSPAVALLSSGLGTLAYLLVTRGQIPAYLGSSFAFIGPIISAKAIGGPEGVMVGTFFAGIVYGLVALGVKRSGVNWLLNILPPAVVGPIIMVIGLGLSGVAVDMAMNISLEDGTSVYSLQHFIVALFTLSITIIANMFFKGFFGLIPVLVGVVSGYIFAAVQGLVDFTAVLEANWFQAPEMMVPFVTYTPNFSWAVIFIMVPVAAVTLAEHIGQQMVLSKVTGRNFIKKPGLHRSIMGDGLASIVASFVGGPPNTTYGENIGVLAMTRVYSVYVIGGTAVIAVLFAFIGKVSALISSIPPAVMGGISILLFGIIASAGIRMLIDNKIDFGIKRNLVIASSILVIGIGGAALKFNQDFEIASMALATFVGVILHLILPDKKAAFGENQQLIKEEVNEQNS</sequence>
<name>A0A161PMA0_9BACI</name>
<dbReference type="InterPro" id="IPR006043">
    <property type="entry name" value="NCS2"/>
</dbReference>
<protein>
    <submittedName>
        <fullName evidence="8">Uracil permease</fullName>
    </submittedName>
</protein>
<keyword evidence="4 7" id="KW-0812">Transmembrane</keyword>
<keyword evidence="5 7" id="KW-1133">Transmembrane helix</keyword>
<dbReference type="NCBIfam" id="TIGR00801">
    <property type="entry name" value="ncs2"/>
    <property type="match status" value="1"/>
</dbReference>
<dbReference type="PANTHER" id="PTHR42810">
    <property type="entry name" value="PURINE PERMEASE C1399.01C-RELATED"/>
    <property type="match status" value="1"/>
</dbReference>
<evidence type="ECO:0000313" key="9">
    <source>
        <dbReference type="Proteomes" id="UP000075806"/>
    </source>
</evidence>
<dbReference type="STRING" id="519424.AZF04_02110"/>
<dbReference type="AlphaFoldDB" id="A0A161PMA0"/>
<evidence type="ECO:0000313" key="8">
    <source>
        <dbReference type="EMBL" id="KYG35153.1"/>
    </source>
</evidence>
<organism evidence="8 9">
    <name type="scientific">Alkalihalobacillus trypoxylicola</name>
    <dbReference type="NCBI Taxonomy" id="519424"/>
    <lineage>
        <taxon>Bacteria</taxon>
        <taxon>Bacillati</taxon>
        <taxon>Bacillota</taxon>
        <taxon>Bacilli</taxon>
        <taxon>Bacillales</taxon>
        <taxon>Bacillaceae</taxon>
        <taxon>Alkalihalobacillus</taxon>
    </lineage>
</organism>
<dbReference type="Pfam" id="PF00860">
    <property type="entry name" value="Xan_ur_permease"/>
    <property type="match status" value="1"/>
</dbReference>
<dbReference type="Proteomes" id="UP000075806">
    <property type="component" value="Unassembled WGS sequence"/>
</dbReference>
<keyword evidence="3" id="KW-0813">Transport</keyword>
<feature type="transmembrane region" description="Helical" evidence="7">
    <location>
        <begin position="21"/>
        <end position="40"/>
    </location>
</feature>
<dbReference type="OrthoDB" id="9779092at2"/>
<comment type="caution">
    <text evidence="8">The sequence shown here is derived from an EMBL/GenBank/DDBJ whole genome shotgun (WGS) entry which is preliminary data.</text>
</comment>
<evidence type="ECO:0000256" key="2">
    <source>
        <dbReference type="ARBA" id="ARBA00008821"/>
    </source>
</evidence>
<reference evidence="8" key="1">
    <citation type="submission" date="2016-02" db="EMBL/GenBank/DDBJ databases">
        <title>Genome sequence of Bacillus trypoxylicola KCTC 13244(T).</title>
        <authorList>
            <person name="Jeong H."/>
            <person name="Park S.-H."/>
            <person name="Choi S.-K."/>
        </authorList>
    </citation>
    <scope>NUCLEOTIDE SEQUENCE [LARGE SCALE GENOMIC DNA]</scope>
    <source>
        <strain evidence="8">KCTC 13244</strain>
    </source>
</reference>
<feature type="transmembrane region" description="Helical" evidence="7">
    <location>
        <begin position="69"/>
        <end position="87"/>
    </location>
</feature>
<feature type="transmembrane region" description="Helical" evidence="7">
    <location>
        <begin position="93"/>
        <end position="111"/>
    </location>
</feature>
<dbReference type="InterPro" id="IPR006042">
    <property type="entry name" value="Xan_ur_permease"/>
</dbReference>
<feature type="transmembrane region" description="Helical" evidence="7">
    <location>
        <begin position="46"/>
        <end position="62"/>
    </location>
</feature>
<evidence type="ECO:0000256" key="3">
    <source>
        <dbReference type="ARBA" id="ARBA00022448"/>
    </source>
</evidence>
<feature type="transmembrane region" description="Helical" evidence="7">
    <location>
        <begin position="159"/>
        <end position="181"/>
    </location>
</feature>
<dbReference type="GO" id="GO:0005886">
    <property type="term" value="C:plasma membrane"/>
    <property type="evidence" value="ECO:0007669"/>
    <property type="project" value="TreeGrafter"/>
</dbReference>
<feature type="transmembrane region" description="Helical" evidence="7">
    <location>
        <begin position="312"/>
        <end position="331"/>
    </location>
</feature>
<dbReference type="EMBL" id="LTAO01000001">
    <property type="protein sequence ID" value="KYG35153.1"/>
    <property type="molecule type" value="Genomic_DNA"/>
</dbReference>
<proteinExistence type="inferred from homology"/>
<feature type="transmembrane region" description="Helical" evidence="7">
    <location>
        <begin position="401"/>
        <end position="418"/>
    </location>
</feature>
<comment type="subcellular location">
    <subcellularLocation>
        <location evidence="1">Membrane</location>
        <topology evidence="1">Multi-pass membrane protein</topology>
    </subcellularLocation>
</comment>
<dbReference type="PANTHER" id="PTHR42810:SF2">
    <property type="entry name" value="PURINE PERMEASE C1399.01C-RELATED"/>
    <property type="match status" value="1"/>
</dbReference>
<evidence type="ECO:0000256" key="5">
    <source>
        <dbReference type="ARBA" id="ARBA00022989"/>
    </source>
</evidence>
<dbReference type="GO" id="GO:0042907">
    <property type="term" value="F:xanthine transmembrane transporter activity"/>
    <property type="evidence" value="ECO:0007669"/>
    <property type="project" value="TreeGrafter"/>
</dbReference>
<gene>
    <name evidence="8" type="ORF">AZF04_02110</name>
</gene>
<keyword evidence="9" id="KW-1185">Reference proteome</keyword>
<feature type="transmembrane region" description="Helical" evidence="7">
    <location>
        <begin position="343"/>
        <end position="365"/>
    </location>
</feature>
<evidence type="ECO:0000256" key="6">
    <source>
        <dbReference type="ARBA" id="ARBA00023136"/>
    </source>
</evidence>
<accession>A0A161PMA0</accession>
<feature type="transmembrane region" description="Helical" evidence="7">
    <location>
        <begin position="377"/>
        <end position="395"/>
    </location>
</feature>
<feature type="transmembrane region" description="Helical" evidence="7">
    <location>
        <begin position="118"/>
        <end position="139"/>
    </location>
</feature>
<evidence type="ECO:0000256" key="7">
    <source>
        <dbReference type="SAM" id="Phobius"/>
    </source>
</evidence>
<feature type="transmembrane region" description="Helical" evidence="7">
    <location>
        <begin position="188"/>
        <end position="213"/>
    </location>
</feature>
<comment type="similarity">
    <text evidence="2">Belongs to the nucleobase:cation symporter-2 (NCS2) (TC 2.A.40) family.</text>
</comment>
<dbReference type="RefSeq" id="WP_061947358.1">
    <property type="nucleotide sequence ID" value="NZ_LTAO01000001.1"/>
</dbReference>
<evidence type="ECO:0000256" key="4">
    <source>
        <dbReference type="ARBA" id="ARBA00022692"/>
    </source>
</evidence>
<evidence type="ECO:0000256" key="1">
    <source>
        <dbReference type="ARBA" id="ARBA00004141"/>
    </source>
</evidence>
<dbReference type="PROSITE" id="PS01116">
    <property type="entry name" value="XANTH_URACIL_PERMASE"/>
    <property type="match status" value="1"/>
</dbReference>